<evidence type="ECO:0000256" key="1">
    <source>
        <dbReference type="SAM" id="MobiDB-lite"/>
    </source>
</evidence>
<organism evidence="2 3">
    <name type="scientific">Paraconiothyrium brasiliense</name>
    <dbReference type="NCBI Taxonomy" id="300254"/>
    <lineage>
        <taxon>Eukaryota</taxon>
        <taxon>Fungi</taxon>
        <taxon>Dikarya</taxon>
        <taxon>Ascomycota</taxon>
        <taxon>Pezizomycotina</taxon>
        <taxon>Dothideomycetes</taxon>
        <taxon>Pleosporomycetidae</taxon>
        <taxon>Pleosporales</taxon>
        <taxon>Massarineae</taxon>
        <taxon>Didymosphaeriaceae</taxon>
        <taxon>Paraconiothyrium</taxon>
    </lineage>
</organism>
<proteinExistence type="predicted"/>
<dbReference type="Proteomes" id="UP001521785">
    <property type="component" value="Unassembled WGS sequence"/>
</dbReference>
<evidence type="ECO:0000313" key="3">
    <source>
        <dbReference type="Proteomes" id="UP001521785"/>
    </source>
</evidence>
<feature type="region of interest" description="Disordered" evidence="1">
    <location>
        <begin position="513"/>
        <end position="551"/>
    </location>
</feature>
<name>A0ABR3RD97_9PLEO</name>
<evidence type="ECO:0000313" key="2">
    <source>
        <dbReference type="EMBL" id="KAL1602406.1"/>
    </source>
</evidence>
<gene>
    <name evidence="2" type="ORF">SLS60_005822</name>
</gene>
<accession>A0ABR3RD97</accession>
<feature type="region of interest" description="Disordered" evidence="1">
    <location>
        <begin position="457"/>
        <end position="484"/>
    </location>
</feature>
<comment type="caution">
    <text evidence="2">The sequence shown here is derived from an EMBL/GenBank/DDBJ whole genome shotgun (WGS) entry which is preliminary data.</text>
</comment>
<sequence length="551" mass="62888">MSYVKDSTEPLTATSQSDVLEHLITILNRDDRFNLLNDSTVQEGNLDNEIHPIFHHSHFLGQTPHIKQALQLASLYITTPSLLEFYLPLTFGVFHKDADGKMYRTYTQSSDVSRAHELEIIQAAMTCLSHSLEWEWKTFPEDKKWGSTQHYKNVPTVHTDACPVYDDADEKPFFMPNTGTHIALDKGMLEYYKNEESGYATRSRCEQFRHDFQLALVLGHEIVHAYGAMSHGNLREPWLGRDHPRNEQGYAWENFMFGSLVNPAKKTADGNYVHLHKVWQNSDVTRKYWGCEWTAVPVAWTAQWFRKETWEEVEECGHRAVGLPEPRLKIYLSMGLDRFVVFTEDEDARDDLEWGRDSAGLSHSFAKGGGRAVPSKAVSRVVWMPMSELVKEALIPTPQRRFDEALVSERQFLRNAQDRDYAVYFAIRATKENFTKPNVISVAAGVKASRRGVGRLRPVRPSKKSSVAARPMTPSSSAASPDKFAEGLSGLSVETFLSEKYIGYRPEYYQTRPSREPLLAVSPSVHNRGKRSRDSDIPESIPRTKRLRRGC</sequence>
<protein>
    <submittedName>
        <fullName evidence="2">Uncharacterized protein</fullName>
    </submittedName>
</protein>
<dbReference type="EMBL" id="JAKJXO020000007">
    <property type="protein sequence ID" value="KAL1602406.1"/>
    <property type="molecule type" value="Genomic_DNA"/>
</dbReference>
<keyword evidence="3" id="KW-1185">Reference proteome</keyword>
<reference evidence="2 3" key="1">
    <citation type="submission" date="2024-02" db="EMBL/GenBank/DDBJ databases">
        <title>De novo assembly and annotation of 12 fungi associated with fruit tree decline syndrome in Ontario, Canada.</title>
        <authorList>
            <person name="Sulman M."/>
            <person name="Ellouze W."/>
            <person name="Ilyukhin E."/>
        </authorList>
    </citation>
    <scope>NUCLEOTIDE SEQUENCE [LARGE SCALE GENOMIC DNA]</scope>
    <source>
        <strain evidence="2 3">M42-189</strain>
    </source>
</reference>